<keyword evidence="1" id="KW-1133">Transmembrane helix</keyword>
<proteinExistence type="predicted"/>
<reference evidence="2" key="1">
    <citation type="submission" date="2022-05" db="EMBL/GenBank/DDBJ databases">
        <authorList>
            <person name="Shi W."/>
            <person name="Mo J."/>
        </authorList>
    </citation>
    <scope>NUCLEOTIDE SEQUENCE</scope>
</reference>
<organism evidence="2">
    <name type="scientific">Aspidophiura sp</name>
    <dbReference type="NCBI Taxonomy" id="3135528"/>
    <lineage>
        <taxon>Eukaryota</taxon>
        <taxon>Metazoa</taxon>
        <taxon>Echinodermata</taxon>
        <taxon>Eleutherozoa</taxon>
        <taxon>Asterozoa</taxon>
        <taxon>Ophiuroidea</taxon>
        <taxon>Myophiuroidea</taxon>
        <taxon>Metophiurida</taxon>
        <taxon>Ophintegrida</taxon>
        <taxon>Amphilepidida</taxon>
        <taxon>Ophiurina</taxon>
        <taxon>Ophiolepidina</taxon>
        <taxon>Ophiolepididae</taxon>
        <taxon>Aspidophiura</taxon>
    </lineage>
</organism>
<gene>
    <name evidence="2" type="primary">atp8</name>
</gene>
<feature type="transmembrane region" description="Helical" evidence="1">
    <location>
        <begin position="6"/>
        <end position="27"/>
    </location>
</feature>
<protein>
    <submittedName>
        <fullName evidence="2">ATP synthase F0 subunit 8</fullName>
    </submittedName>
</protein>
<keyword evidence="1" id="KW-0472">Membrane</keyword>
<accession>A0AAU6QDG3</accession>
<keyword evidence="2" id="KW-0496">Mitochondrion</keyword>
<name>A0AAU6QDG3_9ECHI</name>
<keyword evidence="1" id="KW-0812">Transmembrane</keyword>
<sequence length="53" mass="6446">MPQLDFTLWLLGLTLNWTFFSLIYIYLSSSWNFQSTPAQTPFNNNYIYNTWSW</sequence>
<evidence type="ECO:0000256" key="1">
    <source>
        <dbReference type="SAM" id="Phobius"/>
    </source>
</evidence>
<evidence type="ECO:0000313" key="2">
    <source>
        <dbReference type="EMBL" id="WYK36469.1"/>
    </source>
</evidence>
<geneLocation type="mitochondrion" evidence="2"/>
<dbReference type="AlphaFoldDB" id="A0AAU6QDG3"/>
<dbReference type="EMBL" id="ON457155">
    <property type="protein sequence ID" value="WYK36469.1"/>
    <property type="molecule type" value="Genomic_DNA"/>
</dbReference>